<keyword evidence="7" id="KW-0460">Magnesium</keyword>
<feature type="transmembrane region" description="Helical" evidence="8">
    <location>
        <begin position="80"/>
        <end position="101"/>
    </location>
</feature>
<dbReference type="Proteomes" id="UP000184444">
    <property type="component" value="Unassembled WGS sequence"/>
</dbReference>
<dbReference type="GO" id="GO:0046872">
    <property type="term" value="F:metal ion binding"/>
    <property type="evidence" value="ECO:0007669"/>
    <property type="project" value="UniProtKB-KW"/>
</dbReference>
<feature type="transmembrane region" description="Helical" evidence="8">
    <location>
        <begin position="163"/>
        <end position="181"/>
    </location>
</feature>
<dbReference type="Pfam" id="PF00953">
    <property type="entry name" value="Glycos_transf_4"/>
    <property type="match status" value="1"/>
</dbReference>
<keyword evidence="5 8" id="KW-1133">Transmembrane helix</keyword>
<keyword evidence="4 8" id="KW-0812">Transmembrane</keyword>
<dbReference type="GO" id="GO:0044038">
    <property type="term" value="P:cell wall macromolecule biosynthetic process"/>
    <property type="evidence" value="ECO:0007669"/>
    <property type="project" value="TreeGrafter"/>
</dbReference>
<dbReference type="PANTHER" id="PTHR22926:SF3">
    <property type="entry name" value="UNDECAPRENYL-PHOSPHATE ALPHA-N-ACETYLGLUCOSAMINYL 1-PHOSPHATE TRANSFERASE"/>
    <property type="match status" value="1"/>
</dbReference>
<keyword evidence="2" id="KW-1003">Cell membrane</keyword>
<reference evidence="10" key="1">
    <citation type="submission" date="2016-11" db="EMBL/GenBank/DDBJ databases">
        <authorList>
            <person name="Varghese N."/>
            <person name="Submissions S."/>
        </authorList>
    </citation>
    <scope>NUCLEOTIDE SEQUENCE [LARGE SCALE GENOMIC DNA]</scope>
    <source>
        <strain evidence="10">DSM 6637</strain>
    </source>
</reference>
<dbReference type="AlphaFoldDB" id="A0A1M7DB69"/>
<feature type="transmembrane region" description="Helical" evidence="8">
    <location>
        <begin position="108"/>
        <end position="127"/>
    </location>
</feature>
<dbReference type="GO" id="GO:0009103">
    <property type="term" value="P:lipopolysaccharide biosynthetic process"/>
    <property type="evidence" value="ECO:0007669"/>
    <property type="project" value="TreeGrafter"/>
</dbReference>
<evidence type="ECO:0000256" key="7">
    <source>
        <dbReference type="PIRSR" id="PIRSR600715-1"/>
    </source>
</evidence>
<evidence type="ECO:0000313" key="9">
    <source>
        <dbReference type="EMBL" id="SHL76704.1"/>
    </source>
</evidence>
<evidence type="ECO:0000256" key="3">
    <source>
        <dbReference type="ARBA" id="ARBA00022679"/>
    </source>
</evidence>
<keyword evidence="3 9" id="KW-0808">Transferase</keyword>
<evidence type="ECO:0000256" key="6">
    <source>
        <dbReference type="ARBA" id="ARBA00023136"/>
    </source>
</evidence>
<comment type="cofactor">
    <cofactor evidence="7">
        <name>Mg(2+)</name>
        <dbReference type="ChEBI" id="CHEBI:18420"/>
    </cofactor>
</comment>
<evidence type="ECO:0000256" key="2">
    <source>
        <dbReference type="ARBA" id="ARBA00022475"/>
    </source>
</evidence>
<organism evidence="9 10">
    <name type="scientific">Paracoccus solventivorans</name>
    <dbReference type="NCBI Taxonomy" id="53463"/>
    <lineage>
        <taxon>Bacteria</taxon>
        <taxon>Pseudomonadati</taxon>
        <taxon>Pseudomonadota</taxon>
        <taxon>Alphaproteobacteria</taxon>
        <taxon>Rhodobacterales</taxon>
        <taxon>Paracoccaceae</taxon>
        <taxon>Paracoccus</taxon>
    </lineage>
</organism>
<feature type="binding site" evidence="7">
    <location>
        <position position="162"/>
    </location>
    <ligand>
        <name>Mg(2+)</name>
        <dbReference type="ChEBI" id="CHEBI:18420"/>
    </ligand>
</feature>
<dbReference type="GO" id="GO:0005886">
    <property type="term" value="C:plasma membrane"/>
    <property type="evidence" value="ECO:0007669"/>
    <property type="project" value="UniProtKB-SubCell"/>
</dbReference>
<feature type="transmembrane region" description="Helical" evidence="8">
    <location>
        <begin position="187"/>
        <end position="207"/>
    </location>
</feature>
<dbReference type="InterPro" id="IPR000715">
    <property type="entry name" value="Glycosyl_transferase_4"/>
</dbReference>
<comment type="subcellular location">
    <subcellularLocation>
        <location evidence="1">Cell membrane</location>
        <topology evidence="1">Multi-pass membrane protein</topology>
    </subcellularLocation>
</comment>
<keyword evidence="6 8" id="KW-0472">Membrane</keyword>
<dbReference type="CDD" id="cd06912">
    <property type="entry name" value="GT_MraY_like"/>
    <property type="match status" value="1"/>
</dbReference>
<evidence type="ECO:0000256" key="1">
    <source>
        <dbReference type="ARBA" id="ARBA00004651"/>
    </source>
</evidence>
<dbReference type="STRING" id="53463.SAMN05444389_101252"/>
<feature type="binding site" evidence="7">
    <location>
        <position position="102"/>
    </location>
    <ligand>
        <name>Mg(2+)</name>
        <dbReference type="ChEBI" id="CHEBI:18420"/>
    </ligand>
</feature>
<dbReference type="GO" id="GO:0016780">
    <property type="term" value="F:phosphotransferase activity, for other substituted phosphate groups"/>
    <property type="evidence" value="ECO:0007669"/>
    <property type="project" value="InterPro"/>
</dbReference>
<feature type="transmembrane region" description="Helical" evidence="8">
    <location>
        <begin position="243"/>
        <end position="263"/>
    </location>
</feature>
<evidence type="ECO:0000256" key="8">
    <source>
        <dbReference type="SAM" id="Phobius"/>
    </source>
</evidence>
<dbReference type="GO" id="GO:0071555">
    <property type="term" value="P:cell wall organization"/>
    <property type="evidence" value="ECO:0007669"/>
    <property type="project" value="TreeGrafter"/>
</dbReference>
<proteinExistence type="predicted"/>
<feature type="transmembrane region" description="Helical" evidence="8">
    <location>
        <begin position="20"/>
        <end position="38"/>
    </location>
</feature>
<keyword evidence="7" id="KW-0479">Metal-binding</keyword>
<dbReference type="EMBL" id="FRCK01000001">
    <property type="protein sequence ID" value="SHL76704.1"/>
    <property type="molecule type" value="Genomic_DNA"/>
</dbReference>
<evidence type="ECO:0000256" key="5">
    <source>
        <dbReference type="ARBA" id="ARBA00022989"/>
    </source>
</evidence>
<evidence type="ECO:0000256" key="4">
    <source>
        <dbReference type="ARBA" id="ARBA00022692"/>
    </source>
</evidence>
<feature type="transmembrane region" description="Helical" evidence="8">
    <location>
        <begin position="269"/>
        <end position="291"/>
    </location>
</feature>
<name>A0A1M7DB69_9RHOB</name>
<feature type="transmembrane region" description="Helical" evidence="8">
    <location>
        <begin position="133"/>
        <end position="151"/>
    </location>
</feature>
<evidence type="ECO:0000313" key="10">
    <source>
        <dbReference type="Proteomes" id="UP000184444"/>
    </source>
</evidence>
<sequence>MFTGFGAGSLLLSHVTGSLLPILLLISALPIFLAGLLEDLGNGQSPRRRLLAAAISAVLAIGLSQTWVRETGLYGLDHLLAITPIGLGLTVLWSAGVCNAFNLIDGVNGLAGFLASVISMALGYVAWTADDILMTQIAIVLAVAIAGFLIFNWPWGKVFLGDGGAYTTGHLLVWISVLICWRNPETSYTALSLLFFWPVADTFLAMWRRSRRSRKMMHPDYLHVHQFVMRAIQLRWKLPLVQANPATTLVLAPFFMTPVLTAVCLVSQASLAFIAWLLFAILFTASYQVGIKQVRRQGWRRSSKQGG</sequence>
<dbReference type="PANTHER" id="PTHR22926">
    <property type="entry name" value="PHOSPHO-N-ACETYLMURAMOYL-PENTAPEPTIDE-TRANSFERASE"/>
    <property type="match status" value="1"/>
</dbReference>
<keyword evidence="10" id="KW-1185">Reference proteome</keyword>
<protein>
    <submittedName>
        <fullName evidence="9">UDP-N-acetylmuramyl pentapeptide phosphotransferase/UDP-N-acetylglucosamine-1-phosphate transferase</fullName>
    </submittedName>
</protein>
<feature type="transmembrane region" description="Helical" evidence="8">
    <location>
        <begin position="50"/>
        <end position="68"/>
    </location>
</feature>
<accession>A0A1M7DB69</accession>
<gene>
    <name evidence="9" type="ORF">SAMN05444389_101252</name>
</gene>